<reference evidence="1" key="2">
    <citation type="journal article" date="2021" name="Sci. Rep.">
        <title>The distribution of antibiotic resistance genes in chicken gut microbiota commensals.</title>
        <authorList>
            <person name="Juricova H."/>
            <person name="Matiasovicova J."/>
            <person name="Kubasova T."/>
            <person name="Cejkova D."/>
            <person name="Rychlik I."/>
        </authorList>
    </citation>
    <scope>NUCLEOTIDE SEQUENCE</scope>
    <source>
        <strain evidence="1">An836</strain>
    </source>
</reference>
<gene>
    <name evidence="1" type="ORF">H7U32_04165</name>
</gene>
<accession>A0A938WX48</accession>
<name>A0A938WX48_9BIFI</name>
<evidence type="ECO:0000313" key="2">
    <source>
        <dbReference type="Proteomes" id="UP000718821"/>
    </source>
</evidence>
<keyword evidence="2" id="KW-1185">Reference proteome</keyword>
<dbReference type="Proteomes" id="UP000718821">
    <property type="component" value="Unassembled WGS sequence"/>
</dbReference>
<comment type="caution">
    <text evidence="1">The sequence shown here is derived from an EMBL/GenBank/DDBJ whole genome shotgun (WGS) entry which is preliminary data.</text>
</comment>
<organism evidence="1 2">
    <name type="scientific">Bifidobacterium pullorum subsp. saeculare</name>
    <dbReference type="NCBI Taxonomy" id="78257"/>
    <lineage>
        <taxon>Bacteria</taxon>
        <taxon>Bacillati</taxon>
        <taxon>Actinomycetota</taxon>
        <taxon>Actinomycetes</taxon>
        <taxon>Bifidobacteriales</taxon>
        <taxon>Bifidobacteriaceae</taxon>
        <taxon>Bifidobacterium</taxon>
    </lineage>
</organism>
<dbReference type="RefSeq" id="WP_204468348.1">
    <property type="nucleotide sequence ID" value="NZ_JACLYU010000005.1"/>
</dbReference>
<reference evidence="1" key="1">
    <citation type="submission" date="2020-08" db="EMBL/GenBank/DDBJ databases">
        <authorList>
            <person name="Cejkova D."/>
            <person name="Kubasova T."/>
            <person name="Jahodarova E."/>
            <person name="Rychlik I."/>
        </authorList>
    </citation>
    <scope>NUCLEOTIDE SEQUENCE</scope>
    <source>
        <strain evidence="1">An836</strain>
    </source>
</reference>
<evidence type="ECO:0000313" key="1">
    <source>
        <dbReference type="EMBL" id="MBM6699526.1"/>
    </source>
</evidence>
<proteinExistence type="predicted"/>
<sequence length="75" mass="8612">MLMWQSSSLSYRFRAQLRDALAQAMSESTERRYPARAIATAMGTWFARRRRSHNFGYLGRLPYAIPALALTAMLV</sequence>
<dbReference type="EMBL" id="JACLYU010000005">
    <property type="protein sequence ID" value="MBM6699526.1"/>
    <property type="molecule type" value="Genomic_DNA"/>
</dbReference>
<protein>
    <submittedName>
        <fullName evidence="1">Uncharacterized protein</fullName>
    </submittedName>
</protein>
<dbReference type="AlphaFoldDB" id="A0A938WX48"/>